<protein>
    <submittedName>
        <fullName evidence="1">Uncharacterized protein</fullName>
    </submittedName>
</protein>
<organism evidence="1 2">
    <name type="scientific">Acanthoscelides obtectus</name>
    <name type="common">Bean weevil</name>
    <name type="synonym">Bruchus obtectus</name>
    <dbReference type="NCBI Taxonomy" id="200917"/>
    <lineage>
        <taxon>Eukaryota</taxon>
        <taxon>Metazoa</taxon>
        <taxon>Ecdysozoa</taxon>
        <taxon>Arthropoda</taxon>
        <taxon>Hexapoda</taxon>
        <taxon>Insecta</taxon>
        <taxon>Pterygota</taxon>
        <taxon>Neoptera</taxon>
        <taxon>Endopterygota</taxon>
        <taxon>Coleoptera</taxon>
        <taxon>Polyphaga</taxon>
        <taxon>Cucujiformia</taxon>
        <taxon>Chrysomeloidea</taxon>
        <taxon>Chrysomelidae</taxon>
        <taxon>Bruchinae</taxon>
        <taxon>Bruchini</taxon>
        <taxon>Acanthoscelides</taxon>
    </lineage>
</organism>
<accession>A0A9P0KPG7</accession>
<name>A0A9P0KPG7_ACAOB</name>
<dbReference type="EMBL" id="CAKOFQ010006881">
    <property type="protein sequence ID" value="CAH1979557.1"/>
    <property type="molecule type" value="Genomic_DNA"/>
</dbReference>
<gene>
    <name evidence="1" type="ORF">ACAOBT_LOCUS13503</name>
</gene>
<comment type="caution">
    <text evidence="1">The sequence shown here is derived from an EMBL/GenBank/DDBJ whole genome shotgun (WGS) entry which is preliminary data.</text>
</comment>
<evidence type="ECO:0000313" key="2">
    <source>
        <dbReference type="Proteomes" id="UP001152888"/>
    </source>
</evidence>
<evidence type="ECO:0000313" key="1">
    <source>
        <dbReference type="EMBL" id="CAH1979557.1"/>
    </source>
</evidence>
<keyword evidence="2" id="KW-1185">Reference proteome</keyword>
<reference evidence="1" key="1">
    <citation type="submission" date="2022-03" db="EMBL/GenBank/DDBJ databases">
        <authorList>
            <person name="Sayadi A."/>
        </authorList>
    </citation>
    <scope>NUCLEOTIDE SEQUENCE</scope>
</reference>
<dbReference type="Proteomes" id="UP001152888">
    <property type="component" value="Unassembled WGS sequence"/>
</dbReference>
<sequence length="10" mass="1091">MPTIISLPGY</sequence>
<proteinExistence type="predicted"/>